<keyword evidence="2" id="KW-0805">Transcription regulation</keyword>
<comment type="similarity">
    <text evidence="1">Belongs to the sigma-70 factor family. ECF subfamily.</text>
</comment>
<dbReference type="PANTHER" id="PTHR43133">
    <property type="entry name" value="RNA POLYMERASE ECF-TYPE SIGMA FACTO"/>
    <property type="match status" value="1"/>
</dbReference>
<dbReference type="InterPro" id="IPR039425">
    <property type="entry name" value="RNA_pol_sigma-70-like"/>
</dbReference>
<evidence type="ECO:0000259" key="6">
    <source>
        <dbReference type="Pfam" id="PF04542"/>
    </source>
</evidence>
<dbReference type="Pfam" id="PF04542">
    <property type="entry name" value="Sigma70_r2"/>
    <property type="match status" value="1"/>
</dbReference>
<keyword evidence="5" id="KW-0804">Transcription</keyword>
<dbReference type="NCBIfam" id="TIGR02937">
    <property type="entry name" value="sigma70-ECF"/>
    <property type="match status" value="1"/>
</dbReference>
<evidence type="ECO:0000256" key="1">
    <source>
        <dbReference type="ARBA" id="ARBA00010641"/>
    </source>
</evidence>
<keyword evidence="4" id="KW-0238">DNA-binding</keyword>
<evidence type="ECO:0000256" key="2">
    <source>
        <dbReference type="ARBA" id="ARBA00023015"/>
    </source>
</evidence>
<dbReference type="EMBL" id="RHJS01000002">
    <property type="protein sequence ID" value="RRK30627.1"/>
    <property type="molecule type" value="Genomic_DNA"/>
</dbReference>
<evidence type="ECO:0000313" key="8">
    <source>
        <dbReference type="EMBL" id="RRK30627.1"/>
    </source>
</evidence>
<keyword evidence="9" id="KW-1185">Reference proteome</keyword>
<dbReference type="CDD" id="cd06171">
    <property type="entry name" value="Sigma70_r4"/>
    <property type="match status" value="1"/>
</dbReference>
<dbReference type="InterPro" id="IPR014284">
    <property type="entry name" value="RNA_pol_sigma-70_dom"/>
</dbReference>
<dbReference type="InterPro" id="IPR013249">
    <property type="entry name" value="RNA_pol_sigma70_r4_t2"/>
</dbReference>
<evidence type="ECO:0000259" key="7">
    <source>
        <dbReference type="Pfam" id="PF08281"/>
    </source>
</evidence>
<evidence type="ECO:0000256" key="3">
    <source>
        <dbReference type="ARBA" id="ARBA00023082"/>
    </source>
</evidence>
<dbReference type="AlphaFoldDB" id="A0A3R8LCZ7"/>
<dbReference type="SUPFAM" id="SSF88659">
    <property type="entry name" value="Sigma3 and sigma4 domains of RNA polymerase sigma factors"/>
    <property type="match status" value="1"/>
</dbReference>
<gene>
    <name evidence="8" type="ORF">EBB54_03980</name>
</gene>
<feature type="domain" description="RNA polymerase sigma factor 70 region 4 type 2" evidence="7">
    <location>
        <begin position="112"/>
        <end position="163"/>
    </location>
</feature>
<dbReference type="SUPFAM" id="SSF88946">
    <property type="entry name" value="Sigma2 domain of RNA polymerase sigma factors"/>
    <property type="match status" value="1"/>
</dbReference>
<evidence type="ECO:0000256" key="5">
    <source>
        <dbReference type="ARBA" id="ARBA00023163"/>
    </source>
</evidence>
<dbReference type="GO" id="GO:0016987">
    <property type="term" value="F:sigma factor activity"/>
    <property type="evidence" value="ECO:0007669"/>
    <property type="project" value="UniProtKB-KW"/>
</dbReference>
<name>A0A3R8LCZ7_9FIRM</name>
<protein>
    <submittedName>
        <fullName evidence="8">Sigma-70 family RNA polymerase sigma factor</fullName>
    </submittedName>
</protein>
<dbReference type="RefSeq" id="WP_125126431.1">
    <property type="nucleotide sequence ID" value="NZ_RHJS01000002.1"/>
</dbReference>
<sequence>MFENKQWRKIAIDKDKIDALIQENYMSIYKYCFYHVHNRDVAQDITQDVFLKFIKEIERYREYGKLKNYLYVIARNSIRDHARKIKEIDLETDFEAEKYDDGGIDKKIEQLSVWEALSSLEELEKEILILRYYQDHIIKEISEIMGMPASTIRYKLKNAEKTLKSRLEL</sequence>
<dbReference type="PANTHER" id="PTHR43133:SF8">
    <property type="entry name" value="RNA POLYMERASE SIGMA FACTOR HI_1459-RELATED"/>
    <property type="match status" value="1"/>
</dbReference>
<dbReference type="Pfam" id="PF08281">
    <property type="entry name" value="Sigma70_r4_2"/>
    <property type="match status" value="1"/>
</dbReference>
<dbReference type="GO" id="GO:0003677">
    <property type="term" value="F:DNA binding"/>
    <property type="evidence" value="ECO:0007669"/>
    <property type="project" value="UniProtKB-KW"/>
</dbReference>
<dbReference type="InterPro" id="IPR013324">
    <property type="entry name" value="RNA_pol_sigma_r3/r4-like"/>
</dbReference>
<feature type="domain" description="RNA polymerase sigma-70 region 2" evidence="6">
    <location>
        <begin position="20"/>
        <end position="84"/>
    </location>
</feature>
<dbReference type="Gene3D" id="1.10.10.10">
    <property type="entry name" value="Winged helix-like DNA-binding domain superfamily/Winged helix DNA-binding domain"/>
    <property type="match status" value="1"/>
</dbReference>
<evidence type="ECO:0000313" key="9">
    <source>
        <dbReference type="Proteomes" id="UP000274920"/>
    </source>
</evidence>
<proteinExistence type="inferred from homology"/>
<keyword evidence="3" id="KW-0731">Sigma factor</keyword>
<dbReference type="InterPro" id="IPR036388">
    <property type="entry name" value="WH-like_DNA-bd_sf"/>
</dbReference>
<dbReference type="InterPro" id="IPR007627">
    <property type="entry name" value="RNA_pol_sigma70_r2"/>
</dbReference>
<comment type="caution">
    <text evidence="8">The sequence shown here is derived from an EMBL/GenBank/DDBJ whole genome shotgun (WGS) entry which is preliminary data.</text>
</comment>
<dbReference type="Proteomes" id="UP000274920">
    <property type="component" value="Unassembled WGS sequence"/>
</dbReference>
<accession>A0A3R8LCZ7</accession>
<dbReference type="Gene3D" id="1.10.1740.10">
    <property type="match status" value="1"/>
</dbReference>
<evidence type="ECO:0000256" key="4">
    <source>
        <dbReference type="ARBA" id="ARBA00023125"/>
    </source>
</evidence>
<dbReference type="GO" id="GO:0006352">
    <property type="term" value="P:DNA-templated transcription initiation"/>
    <property type="evidence" value="ECO:0007669"/>
    <property type="project" value="InterPro"/>
</dbReference>
<organism evidence="8 9">
    <name type="scientific">Schaedlerella arabinosiphila</name>
    <dbReference type="NCBI Taxonomy" id="2044587"/>
    <lineage>
        <taxon>Bacteria</taxon>
        <taxon>Bacillati</taxon>
        <taxon>Bacillota</taxon>
        <taxon>Clostridia</taxon>
        <taxon>Lachnospirales</taxon>
        <taxon>Lachnospiraceae</taxon>
        <taxon>Schaedlerella</taxon>
    </lineage>
</organism>
<dbReference type="InterPro" id="IPR013325">
    <property type="entry name" value="RNA_pol_sigma_r2"/>
</dbReference>
<reference evidence="8" key="1">
    <citation type="submission" date="2018-10" db="EMBL/GenBank/DDBJ databases">
        <title>Schaedlerella arabinophila gen. nov. sp. nov., isolated from the mouse intestinal tract and comparative analysis with the genome of the closely related altered Schaedler flora strain ASF502.</title>
        <authorList>
            <person name="Miyake S."/>
            <person name="Soh M."/>
            <person name="Seedorf H."/>
        </authorList>
    </citation>
    <scope>NUCLEOTIDE SEQUENCE [LARGE SCALE GENOMIC DNA]</scope>
    <source>
        <strain evidence="8">DSM 106076</strain>
    </source>
</reference>